<feature type="region of interest" description="Disordered" evidence="2">
    <location>
        <begin position="293"/>
        <end position="315"/>
    </location>
</feature>
<keyword evidence="1" id="KW-0479">Metal-binding</keyword>
<dbReference type="EMBL" id="CP017553">
    <property type="protein sequence ID" value="AOW00717.1"/>
    <property type="molecule type" value="Genomic_DNA"/>
</dbReference>
<keyword evidence="1" id="KW-0863">Zinc-finger</keyword>
<dbReference type="VEuPathDB" id="FungiDB:YALI1_A16178g"/>
<dbReference type="AlphaFoldDB" id="A0A1D8N512"/>
<evidence type="ECO:0000259" key="3">
    <source>
        <dbReference type="PROSITE" id="PS50966"/>
    </source>
</evidence>
<dbReference type="GO" id="GO:0008270">
    <property type="term" value="F:zinc ion binding"/>
    <property type="evidence" value="ECO:0007669"/>
    <property type="project" value="UniProtKB-KW"/>
</dbReference>
<dbReference type="Proteomes" id="UP000182444">
    <property type="component" value="Chromosome 1A"/>
</dbReference>
<organism evidence="4 5">
    <name type="scientific">Yarrowia lipolytica</name>
    <name type="common">Candida lipolytica</name>
    <dbReference type="NCBI Taxonomy" id="4952"/>
    <lineage>
        <taxon>Eukaryota</taxon>
        <taxon>Fungi</taxon>
        <taxon>Dikarya</taxon>
        <taxon>Ascomycota</taxon>
        <taxon>Saccharomycotina</taxon>
        <taxon>Dipodascomycetes</taxon>
        <taxon>Dipodascales</taxon>
        <taxon>Dipodascales incertae sedis</taxon>
        <taxon>Yarrowia</taxon>
    </lineage>
</organism>
<dbReference type="Pfam" id="PF10551">
    <property type="entry name" value="MULE"/>
    <property type="match status" value="1"/>
</dbReference>
<dbReference type="PANTHER" id="PTHR31569">
    <property type="entry name" value="SWIM-TYPE DOMAIN-CONTAINING PROTEIN"/>
    <property type="match status" value="1"/>
</dbReference>
<dbReference type="InterPro" id="IPR018289">
    <property type="entry name" value="MULE_transposase_dom"/>
</dbReference>
<protein>
    <recommendedName>
        <fullName evidence="3">SWIM-type domain-containing protein</fullName>
    </recommendedName>
</protein>
<keyword evidence="1" id="KW-0862">Zinc</keyword>
<dbReference type="InterPro" id="IPR007527">
    <property type="entry name" value="Znf_SWIM"/>
</dbReference>
<evidence type="ECO:0000256" key="2">
    <source>
        <dbReference type="SAM" id="MobiDB-lite"/>
    </source>
</evidence>
<evidence type="ECO:0000256" key="1">
    <source>
        <dbReference type="PROSITE-ProRule" id="PRU00325"/>
    </source>
</evidence>
<evidence type="ECO:0000313" key="4">
    <source>
        <dbReference type="EMBL" id="AOW00717.1"/>
    </source>
</evidence>
<dbReference type="VEuPathDB" id="FungiDB:YALI0_A02266g"/>
<dbReference type="GeneID" id="90949370"/>
<dbReference type="PANTHER" id="PTHR31569:SF4">
    <property type="entry name" value="SWIM-TYPE DOMAIN-CONTAINING PROTEIN"/>
    <property type="match status" value="1"/>
</dbReference>
<accession>A0A1D8N512</accession>
<feature type="region of interest" description="Disordered" evidence="2">
    <location>
        <begin position="795"/>
        <end position="815"/>
    </location>
</feature>
<name>A0A1D8N512_YARLL</name>
<dbReference type="RefSeq" id="XP_068137917.1">
    <property type="nucleotide sequence ID" value="XM_068281816.1"/>
</dbReference>
<evidence type="ECO:0000313" key="5">
    <source>
        <dbReference type="Proteomes" id="UP000182444"/>
    </source>
</evidence>
<proteinExistence type="predicted"/>
<feature type="domain" description="SWIM-type" evidence="3">
    <location>
        <begin position="652"/>
        <end position="689"/>
    </location>
</feature>
<gene>
    <name evidence="4" type="ORF">YALI1_A16178g</name>
</gene>
<dbReference type="InterPro" id="IPR052579">
    <property type="entry name" value="Zinc_finger_SWIM"/>
</dbReference>
<sequence length="1029" mass="117631">MIYDKYLREIPMGHLGMSDTDIDAAVQNLKVHYPPVSNVWPDDLLPPERWFDFLEDAYLFARIHAYTRHYALVRSGGKPGSFTYFICDETSGGETHKEQQYRLWRHQRAEKAAKESVEKTARESVEVEDDFGDGCFLVDGRATRRAFTGRKECSFRFKCTLDESSGLWKLSHCWGKNGGGCRHAHLPSCHPGAHSSVQNVSQVFDTFREEMEEKLNGKPGHERLDPIQFMTASEEREYMRATNPLAVNATNYTYYQRRKKRRLEQRENLPPHEAVLSLLGRAKYMRVRTNYFQPPPKEQETLADEPQESEEQSKFDFEKDDVVIEREGVAVQADADVFDPITTEKADDSYANPLGGDMNALFFANTDGYRFWRAYSEVVMVDATYITGFNRNKYCLVNISGVCALNKSFPFACCFVAEETQVSYKWVFTQLRDMFDNYRIPYPKVVVTDGGKQVISASESVVLNVPVGISSWHCNEKIREHANRYFKGKRKVDKVMKAWNDIISAETEEGMETCKAYFCNNFSVDLTKVNRKTKKKTTINFIEYVDAQWFPDATFRRLARFYTDQNSHFYHNMASRVESMHHQYKLVLGSKKKDLFETTKLILEKIKLIYEFNNLEMAKALREVSLHQRCVSAGVFNDVFYKISPFALQRILEIRAMQEDGDYLDCKCSNVRSVGIPCRHTIRQVKELRPSGGLCFRDFSPHWRNMFTDVFGMDCKMMGESAEEVEAFHEGMTTGEVGSSGLHLYAQEWQRLLEASKAHGVAVLDAPYEEPVHGNLAKLQSEKHLNRKPYLAARKKGARSQRAGESAKAMDLEPTRNVPDSFSGYASFERATKYMAELQKYKEDAAVMETMVKQQMWQVDKLMAAVGNDMGCFDYEPFSTNMTGLTKPPVPPPKSPVLPPKSWVRVEPDEFRHWAQSFSTFIPELDEPDTPQMLTDMSNTIQRPAIYQPGPIPYQPMPMMEPMLPMAPMVSMAPMMPMAPTLPVGPTFPMAPMMPMEPVLPMTPSLPAPTLPASTLPIPGLLRSDTEQL</sequence>
<reference evidence="4 5" key="1">
    <citation type="journal article" date="2016" name="PLoS ONE">
        <title>Sequence Assembly of Yarrowia lipolytica Strain W29/CLIB89 Shows Transposable Element Diversity.</title>
        <authorList>
            <person name="Magnan C."/>
            <person name="Yu J."/>
            <person name="Chang I."/>
            <person name="Jahn E."/>
            <person name="Kanomata Y."/>
            <person name="Wu J."/>
            <person name="Zeller M."/>
            <person name="Oakes M."/>
            <person name="Baldi P."/>
            <person name="Sandmeyer S."/>
        </authorList>
    </citation>
    <scope>NUCLEOTIDE SEQUENCE [LARGE SCALE GENOMIC DNA]</scope>
    <source>
        <strain evidence="5">CLIB89(W29)</strain>
    </source>
</reference>
<feature type="compositionally biased region" description="Acidic residues" evidence="2">
    <location>
        <begin position="301"/>
        <end position="310"/>
    </location>
</feature>
<dbReference type="PROSITE" id="PS50966">
    <property type="entry name" value="ZF_SWIM"/>
    <property type="match status" value="1"/>
</dbReference>